<dbReference type="Gene3D" id="3.40.50.2300">
    <property type="match status" value="1"/>
</dbReference>
<evidence type="ECO:0000313" key="12">
    <source>
        <dbReference type="Proteomes" id="UP000002408"/>
    </source>
</evidence>
<dbReference type="PROSITE" id="PS50112">
    <property type="entry name" value="PAS"/>
    <property type="match status" value="1"/>
</dbReference>
<dbReference type="OrthoDB" id="8127at2157"/>
<dbReference type="eggNOG" id="arCOG02385">
    <property type="taxonomic scope" value="Archaea"/>
</dbReference>
<dbReference type="SUPFAM" id="SSF55874">
    <property type="entry name" value="ATPase domain of HSP90 chaperone/DNA topoisomerase II/histidine kinase"/>
    <property type="match status" value="1"/>
</dbReference>
<dbReference type="eggNOG" id="arCOG06192">
    <property type="taxonomic scope" value="Archaea"/>
</dbReference>
<dbReference type="SMART" id="SM00387">
    <property type="entry name" value="HATPase_c"/>
    <property type="match status" value="1"/>
</dbReference>
<dbReference type="InterPro" id="IPR035965">
    <property type="entry name" value="PAS-like_dom_sf"/>
</dbReference>
<feature type="domain" description="Histidine kinase" evidence="7">
    <location>
        <begin position="449"/>
        <end position="646"/>
    </location>
</feature>
<evidence type="ECO:0000259" key="10">
    <source>
        <dbReference type="PROSITE" id="PS50113"/>
    </source>
</evidence>
<dbReference type="RefSeq" id="WP_011991347.1">
    <property type="nucleotide sequence ID" value="NC_009712.1"/>
</dbReference>
<dbReference type="PROSITE" id="PS50110">
    <property type="entry name" value="RESPONSE_REGULATORY"/>
    <property type="match status" value="1"/>
</dbReference>
<dbReference type="InterPro" id="IPR003018">
    <property type="entry name" value="GAF"/>
</dbReference>
<dbReference type="STRING" id="456442.Mboo_0338"/>
<dbReference type="Pfam" id="PF02518">
    <property type="entry name" value="HATPase_c"/>
    <property type="match status" value="1"/>
</dbReference>
<keyword evidence="4" id="KW-0808">Transferase</keyword>
<accession>A7I548</accession>
<dbReference type="InterPro" id="IPR013767">
    <property type="entry name" value="PAS_fold"/>
</dbReference>
<dbReference type="InterPro" id="IPR004358">
    <property type="entry name" value="Sig_transdc_His_kin-like_C"/>
</dbReference>
<dbReference type="Gene3D" id="3.30.565.10">
    <property type="entry name" value="Histidine kinase-like ATPase, C-terminal domain"/>
    <property type="match status" value="1"/>
</dbReference>
<name>A7I548_METB6</name>
<evidence type="ECO:0000256" key="2">
    <source>
        <dbReference type="ARBA" id="ARBA00012438"/>
    </source>
</evidence>
<dbReference type="InterPro" id="IPR011006">
    <property type="entry name" value="CheY-like_superfamily"/>
</dbReference>
<dbReference type="InterPro" id="IPR036890">
    <property type="entry name" value="HATPase_C_sf"/>
</dbReference>
<dbReference type="Pfam" id="PF00989">
    <property type="entry name" value="PAS"/>
    <property type="match status" value="1"/>
</dbReference>
<evidence type="ECO:0000256" key="3">
    <source>
        <dbReference type="ARBA" id="ARBA00022553"/>
    </source>
</evidence>
<feature type="modified residue" description="4-aspartylphosphate" evidence="6">
    <location>
        <position position="53"/>
    </location>
</feature>
<dbReference type="GO" id="GO:0000160">
    <property type="term" value="P:phosphorelay signal transduction system"/>
    <property type="evidence" value="ECO:0007669"/>
    <property type="project" value="InterPro"/>
</dbReference>
<dbReference type="CDD" id="cd00130">
    <property type="entry name" value="PAS"/>
    <property type="match status" value="1"/>
</dbReference>
<dbReference type="eggNOG" id="arCOG02356">
    <property type="taxonomic scope" value="Archaea"/>
</dbReference>
<keyword evidence="3 6" id="KW-0597">Phosphoprotein</keyword>
<dbReference type="Pfam" id="PF13185">
    <property type="entry name" value="GAF_2"/>
    <property type="match status" value="1"/>
</dbReference>
<keyword evidence="12" id="KW-1185">Reference proteome</keyword>
<dbReference type="Gene3D" id="3.30.450.40">
    <property type="match status" value="1"/>
</dbReference>
<feature type="domain" description="PAC" evidence="10">
    <location>
        <begin position="388"/>
        <end position="438"/>
    </location>
</feature>
<dbReference type="SUPFAM" id="SSF52172">
    <property type="entry name" value="CheY-like"/>
    <property type="match status" value="1"/>
</dbReference>
<sequence length="653" mass="72683">MYTVLYVDDEPDLLEISKLFLEQSGQFSVDILPSAPEALAAMKVKTYDAIVSDYQMPGMDGIDFLKNVRALGDTIPFILFTGRGREEVVIQALNEGADFYLQKGGDPTAQFAELTHKVLLAIEHRSNAEKIQSLNRLYLVISAIDRAIVQLRTKSEFLSEVCRILVETGGFRMAWIGIPDPGEGIIRPVASAGQVEGYLEIVRVALDDSTRGCGPTGKAYREGKNCICNDIVSDPCMEPWRKEALKRGYNTCAAFPFGRGSNNPGVLVLYASELGFFNDQIISLTNDLVADIAFALATLDHQKERESAIAALRESEEKYRLVVEDSRDAIYIHQSDRLLFVNRQASVLTGYSHEELLTIRLWDLVHPDDREILIRNNRDRLAGNPPPHEFTARLLTKDGTSRTCEFVVDMVMYQGSPAIMGIARDITERRKTEEALASANMKLKLLSGITRHDIRNQLTILEGRLAFMKKKEPDSPFLEHFEKMSAAARRIASIIQFTKEYEDIGIRAPAWQDCRTLVDTAAQQVHSGQVPVKNDLPPGTEVFADPLIVRVFYNLMDNAARYGGKITFIRFSLEGSGNDYRIVCEDDGEGIPAEDKEKIFLQGFGKNTGLGLFLSAAILHITGITIRETGEPGKGARFEIIVPKGAYRFSGGE</sequence>
<evidence type="ECO:0000256" key="6">
    <source>
        <dbReference type="PROSITE-ProRule" id="PRU00169"/>
    </source>
</evidence>
<dbReference type="PROSITE" id="PS50113">
    <property type="entry name" value="PAC"/>
    <property type="match status" value="1"/>
</dbReference>
<dbReference type="AlphaFoldDB" id="A7I548"/>
<evidence type="ECO:0000313" key="11">
    <source>
        <dbReference type="EMBL" id="ABS54859.1"/>
    </source>
</evidence>
<dbReference type="GO" id="GO:0004673">
    <property type="term" value="F:protein histidine kinase activity"/>
    <property type="evidence" value="ECO:0007669"/>
    <property type="project" value="UniProtKB-EC"/>
</dbReference>
<dbReference type="SMART" id="SM00448">
    <property type="entry name" value="REC"/>
    <property type="match status" value="1"/>
</dbReference>
<comment type="catalytic activity">
    <reaction evidence="1">
        <text>ATP + protein L-histidine = ADP + protein N-phospho-L-histidine.</text>
        <dbReference type="EC" id="2.7.13.3"/>
    </reaction>
</comment>
<dbReference type="Pfam" id="PF00072">
    <property type="entry name" value="Response_reg"/>
    <property type="match status" value="1"/>
</dbReference>
<protein>
    <recommendedName>
        <fullName evidence="2">histidine kinase</fullName>
        <ecNumber evidence="2">2.7.13.3</ecNumber>
    </recommendedName>
</protein>
<organism evidence="11 12">
    <name type="scientific">Methanoregula boonei (strain DSM 21154 / JCM 14090 / 6A8)</name>
    <dbReference type="NCBI Taxonomy" id="456442"/>
    <lineage>
        <taxon>Archaea</taxon>
        <taxon>Methanobacteriati</taxon>
        <taxon>Methanobacteriota</taxon>
        <taxon>Stenosarchaea group</taxon>
        <taxon>Methanomicrobia</taxon>
        <taxon>Methanomicrobiales</taxon>
        <taxon>Methanoregulaceae</taxon>
        <taxon>Methanoregula</taxon>
    </lineage>
</organism>
<dbReference type="InterPro" id="IPR001789">
    <property type="entry name" value="Sig_transdc_resp-reg_receiver"/>
</dbReference>
<dbReference type="SMART" id="SM00091">
    <property type="entry name" value="PAS"/>
    <property type="match status" value="1"/>
</dbReference>
<dbReference type="GeneID" id="25393891"/>
<dbReference type="CDD" id="cd00156">
    <property type="entry name" value="REC"/>
    <property type="match status" value="1"/>
</dbReference>
<dbReference type="NCBIfam" id="TIGR00229">
    <property type="entry name" value="sensory_box"/>
    <property type="match status" value="1"/>
</dbReference>
<dbReference type="PANTHER" id="PTHR43304">
    <property type="entry name" value="PHYTOCHROME-LIKE PROTEIN CPH1"/>
    <property type="match status" value="1"/>
</dbReference>
<dbReference type="PANTHER" id="PTHR43304:SF1">
    <property type="entry name" value="PAC DOMAIN-CONTAINING PROTEIN"/>
    <property type="match status" value="1"/>
</dbReference>
<dbReference type="InterPro" id="IPR000014">
    <property type="entry name" value="PAS"/>
</dbReference>
<dbReference type="KEGG" id="mbn:Mboo_0338"/>
<dbReference type="InterPro" id="IPR029016">
    <property type="entry name" value="GAF-like_dom_sf"/>
</dbReference>
<dbReference type="InterPro" id="IPR003594">
    <property type="entry name" value="HATPase_dom"/>
</dbReference>
<dbReference type="HOGENOM" id="CLU_000445_114_58_2"/>
<feature type="domain" description="Response regulatory" evidence="8">
    <location>
        <begin position="3"/>
        <end position="118"/>
    </location>
</feature>
<proteinExistence type="predicted"/>
<evidence type="ECO:0000256" key="1">
    <source>
        <dbReference type="ARBA" id="ARBA00000085"/>
    </source>
</evidence>
<dbReference type="InterPro" id="IPR000700">
    <property type="entry name" value="PAS-assoc_C"/>
</dbReference>
<dbReference type="InterPro" id="IPR052162">
    <property type="entry name" value="Sensor_kinase/Photoreceptor"/>
</dbReference>
<evidence type="ECO:0000259" key="7">
    <source>
        <dbReference type="PROSITE" id="PS50109"/>
    </source>
</evidence>
<dbReference type="InterPro" id="IPR005467">
    <property type="entry name" value="His_kinase_dom"/>
</dbReference>
<dbReference type="CDD" id="cd00075">
    <property type="entry name" value="HATPase"/>
    <property type="match status" value="1"/>
</dbReference>
<dbReference type="SUPFAM" id="SSF55781">
    <property type="entry name" value="GAF domain-like"/>
    <property type="match status" value="1"/>
</dbReference>
<evidence type="ECO:0000259" key="9">
    <source>
        <dbReference type="PROSITE" id="PS50112"/>
    </source>
</evidence>
<dbReference type="EMBL" id="CP000780">
    <property type="protein sequence ID" value="ABS54859.1"/>
    <property type="molecule type" value="Genomic_DNA"/>
</dbReference>
<dbReference type="PRINTS" id="PR00344">
    <property type="entry name" value="BCTRLSENSOR"/>
</dbReference>
<feature type="domain" description="PAS" evidence="9">
    <location>
        <begin position="315"/>
        <end position="384"/>
    </location>
</feature>
<evidence type="ECO:0000259" key="8">
    <source>
        <dbReference type="PROSITE" id="PS50110"/>
    </source>
</evidence>
<keyword evidence="5 11" id="KW-0418">Kinase</keyword>
<dbReference type="PROSITE" id="PS50109">
    <property type="entry name" value="HIS_KIN"/>
    <property type="match status" value="1"/>
</dbReference>
<evidence type="ECO:0000256" key="5">
    <source>
        <dbReference type="ARBA" id="ARBA00022777"/>
    </source>
</evidence>
<dbReference type="Proteomes" id="UP000002408">
    <property type="component" value="Chromosome"/>
</dbReference>
<gene>
    <name evidence="11" type="ordered locus">Mboo_0338</name>
</gene>
<evidence type="ECO:0000256" key="4">
    <source>
        <dbReference type="ARBA" id="ARBA00022679"/>
    </source>
</evidence>
<reference evidence="12" key="1">
    <citation type="journal article" date="2015" name="Microbiology">
        <title>Genome of Methanoregula boonei 6A8 reveals adaptations to oligotrophic peatland environments.</title>
        <authorList>
            <person name="Braeuer S."/>
            <person name="Cadillo-Quiroz H."/>
            <person name="Kyrpides N."/>
            <person name="Woyke T."/>
            <person name="Goodwin L."/>
            <person name="Detter C."/>
            <person name="Podell S."/>
            <person name="Yavitt J.B."/>
            <person name="Zinder S.H."/>
        </authorList>
    </citation>
    <scope>NUCLEOTIDE SEQUENCE [LARGE SCALE GENOMIC DNA]</scope>
    <source>
        <strain evidence="12">DSM 21154 / JCM 14090 / 6A8</strain>
    </source>
</reference>
<dbReference type="EC" id="2.7.13.3" evidence="2"/>
<dbReference type="Gene3D" id="3.30.450.20">
    <property type="entry name" value="PAS domain"/>
    <property type="match status" value="1"/>
</dbReference>
<dbReference type="SUPFAM" id="SSF55785">
    <property type="entry name" value="PYP-like sensor domain (PAS domain)"/>
    <property type="match status" value="1"/>
</dbReference>